<dbReference type="Pfam" id="PF04079">
    <property type="entry name" value="SMC_ScpB"/>
    <property type="match status" value="1"/>
</dbReference>
<dbReference type="PANTHER" id="PTHR34298">
    <property type="entry name" value="SEGREGATION AND CONDENSATION PROTEIN B"/>
    <property type="match status" value="1"/>
</dbReference>
<keyword evidence="2" id="KW-0132">Cell division</keyword>
<evidence type="ECO:0000313" key="6">
    <source>
        <dbReference type="EMBL" id="RDB60276.1"/>
    </source>
</evidence>
<keyword evidence="4" id="KW-0131">Cell cycle</keyword>
<evidence type="ECO:0000256" key="2">
    <source>
        <dbReference type="ARBA" id="ARBA00022618"/>
    </source>
</evidence>
<dbReference type="AlphaFoldDB" id="A0A369LPU6"/>
<dbReference type="SUPFAM" id="SSF46785">
    <property type="entry name" value="Winged helix' DNA-binding domain"/>
    <property type="match status" value="2"/>
</dbReference>
<dbReference type="EMBL" id="PPTO01000003">
    <property type="protein sequence ID" value="RDB60276.1"/>
    <property type="molecule type" value="Genomic_DNA"/>
</dbReference>
<dbReference type="NCBIfam" id="TIGR00281">
    <property type="entry name" value="SMC-Scp complex subunit ScpB"/>
    <property type="match status" value="1"/>
</dbReference>
<dbReference type="InterPro" id="IPR036388">
    <property type="entry name" value="WH-like_DNA-bd_sf"/>
</dbReference>
<feature type="compositionally biased region" description="Basic and acidic residues" evidence="5">
    <location>
        <begin position="267"/>
        <end position="295"/>
    </location>
</feature>
<organism evidence="6 7">
    <name type="scientific">Slackia isoflavoniconvertens</name>
    <dbReference type="NCBI Taxonomy" id="572010"/>
    <lineage>
        <taxon>Bacteria</taxon>
        <taxon>Bacillati</taxon>
        <taxon>Actinomycetota</taxon>
        <taxon>Coriobacteriia</taxon>
        <taxon>Eggerthellales</taxon>
        <taxon>Eggerthellaceae</taxon>
        <taxon>Slackia</taxon>
    </lineage>
</organism>
<keyword evidence="1" id="KW-0963">Cytoplasm</keyword>
<proteinExistence type="predicted"/>
<dbReference type="InterPro" id="IPR005234">
    <property type="entry name" value="ScpB_csome_segregation"/>
</dbReference>
<dbReference type="InterPro" id="IPR036390">
    <property type="entry name" value="WH_DNA-bd_sf"/>
</dbReference>
<accession>A0A369LPU6</accession>
<comment type="caution">
    <text evidence="6">The sequence shown here is derived from an EMBL/GenBank/DDBJ whole genome shotgun (WGS) entry which is preliminary data.</text>
</comment>
<dbReference type="Proteomes" id="UP000253975">
    <property type="component" value="Unassembled WGS sequence"/>
</dbReference>
<keyword evidence="3" id="KW-0159">Chromosome partition</keyword>
<protein>
    <submittedName>
        <fullName evidence="6">SMC-Scp complex subunit ScpB</fullName>
    </submittedName>
</protein>
<dbReference type="PANTHER" id="PTHR34298:SF2">
    <property type="entry name" value="SEGREGATION AND CONDENSATION PROTEIN B"/>
    <property type="match status" value="1"/>
</dbReference>
<sequence>MEEHGEMQSPDISGAIEALLFVSDEPVGALTIAEMLEVDLKSVEAALDAIRARLEAEDRGVQLREVAGGWRFYTHPRHHGLIEKYVLSWDTRKLTQAALETLAVIAYNQPITRAGVTSVRGVNSDSPINSLVEKGLVREAGRDKNAPGQPILYATSRTFLEKFGLASTRDLPNLEDFAPDEQSRELIRERLGATRKAHEEQVATLFDDDLTLDLGLDESERIVGDFAPAIEGGEGDELAAASDMGDAIAQAFGMPETVWSVDEGGEEDTRGVESDARGAEADVRDVEDDARRRESNLIGAEDDACSTEGAATNDESEA</sequence>
<feature type="region of interest" description="Disordered" evidence="5">
    <location>
        <begin position="261"/>
        <end position="318"/>
    </location>
</feature>
<gene>
    <name evidence="6" type="primary">scpB</name>
    <name evidence="6" type="ORF">C1881_02770</name>
</gene>
<evidence type="ECO:0000313" key="7">
    <source>
        <dbReference type="Proteomes" id="UP000253975"/>
    </source>
</evidence>
<evidence type="ECO:0000256" key="1">
    <source>
        <dbReference type="ARBA" id="ARBA00022490"/>
    </source>
</evidence>
<evidence type="ECO:0000256" key="5">
    <source>
        <dbReference type="SAM" id="MobiDB-lite"/>
    </source>
</evidence>
<reference evidence="6 7" key="1">
    <citation type="journal article" date="2018" name="Elife">
        <title>Discovery and characterization of a prevalent human gut bacterial enzyme sufficient for the inactivation of a family of plant toxins.</title>
        <authorList>
            <person name="Koppel N."/>
            <person name="Bisanz J.E."/>
            <person name="Pandelia M.E."/>
            <person name="Turnbaugh P.J."/>
            <person name="Balskus E.P."/>
        </authorList>
    </citation>
    <scope>NUCLEOTIDE SEQUENCE [LARGE SCALE GENOMIC DNA]</scope>
    <source>
        <strain evidence="6 7">OB21 GAM31</strain>
    </source>
</reference>
<evidence type="ECO:0000256" key="4">
    <source>
        <dbReference type="ARBA" id="ARBA00023306"/>
    </source>
</evidence>
<dbReference type="Gene3D" id="1.10.10.10">
    <property type="entry name" value="Winged helix-like DNA-binding domain superfamily/Winged helix DNA-binding domain"/>
    <property type="match status" value="2"/>
</dbReference>
<dbReference type="GO" id="GO:0051304">
    <property type="term" value="P:chromosome separation"/>
    <property type="evidence" value="ECO:0007669"/>
    <property type="project" value="InterPro"/>
</dbReference>
<dbReference type="GO" id="GO:0051301">
    <property type="term" value="P:cell division"/>
    <property type="evidence" value="ECO:0007669"/>
    <property type="project" value="UniProtKB-KW"/>
</dbReference>
<name>A0A369LPU6_9ACTN</name>
<evidence type="ECO:0000256" key="3">
    <source>
        <dbReference type="ARBA" id="ARBA00022829"/>
    </source>
</evidence>